<dbReference type="InterPro" id="IPR000048">
    <property type="entry name" value="IQ_motif_EF-hand-BS"/>
</dbReference>
<dbReference type="Proteomes" id="UP001353858">
    <property type="component" value="Unassembled WGS sequence"/>
</dbReference>
<evidence type="ECO:0000313" key="2">
    <source>
        <dbReference type="EMBL" id="KAK4883144.1"/>
    </source>
</evidence>
<reference evidence="3" key="1">
    <citation type="submission" date="2023-01" db="EMBL/GenBank/DDBJ databases">
        <title>Key to firefly adult light organ development and bioluminescence: homeobox transcription factors regulate luciferase expression and transportation to peroxisome.</title>
        <authorList>
            <person name="Fu X."/>
        </authorList>
    </citation>
    <scope>NUCLEOTIDE SEQUENCE [LARGE SCALE GENOMIC DNA]</scope>
</reference>
<proteinExistence type="predicted"/>
<protein>
    <submittedName>
        <fullName evidence="2">Uncharacterized protein</fullName>
    </submittedName>
</protein>
<keyword evidence="3" id="KW-1185">Reference proteome</keyword>
<organism evidence="2 3">
    <name type="scientific">Aquatica leii</name>
    <dbReference type="NCBI Taxonomy" id="1421715"/>
    <lineage>
        <taxon>Eukaryota</taxon>
        <taxon>Metazoa</taxon>
        <taxon>Ecdysozoa</taxon>
        <taxon>Arthropoda</taxon>
        <taxon>Hexapoda</taxon>
        <taxon>Insecta</taxon>
        <taxon>Pterygota</taxon>
        <taxon>Neoptera</taxon>
        <taxon>Endopterygota</taxon>
        <taxon>Coleoptera</taxon>
        <taxon>Polyphaga</taxon>
        <taxon>Elateriformia</taxon>
        <taxon>Elateroidea</taxon>
        <taxon>Lampyridae</taxon>
        <taxon>Luciolinae</taxon>
        <taxon>Aquatica</taxon>
    </lineage>
</organism>
<feature type="region of interest" description="Disordered" evidence="1">
    <location>
        <begin position="280"/>
        <end position="299"/>
    </location>
</feature>
<dbReference type="PROSITE" id="PS50096">
    <property type="entry name" value="IQ"/>
    <property type="match status" value="1"/>
</dbReference>
<evidence type="ECO:0000313" key="3">
    <source>
        <dbReference type="Proteomes" id="UP001353858"/>
    </source>
</evidence>
<accession>A0AAN7Q1S0</accession>
<dbReference type="EMBL" id="JARPUR010000002">
    <property type="protein sequence ID" value="KAK4883144.1"/>
    <property type="molecule type" value="Genomic_DNA"/>
</dbReference>
<evidence type="ECO:0000256" key="1">
    <source>
        <dbReference type="SAM" id="MobiDB-lite"/>
    </source>
</evidence>
<sequence length="299" mass="33840">MITRENARVAAKTVENIISIGETIVALLQDAGITREEANKVSEITQKAFQQYVSDKEAHKFTLSPGNVCFSSVLYLTISSLIIEPFEEGDIVTDVLEQCELAQEQQQEAATIIQRAFRIFKQRQDRAKDLLHGMVDWRVAARSTMRLYRKLDVTYEEANRAATLIKAAYKGYYTRRMMNRLLGKTKEIVECCGEHLAYEKEEASFWDQYEKETIEEEKQGIKDEELHVGFTQIQEEAEVLPPSKPITPVSSARSVVSNALDQESIQTDIIKAPVENLDTDVSAFTDTDETNTTDADSEP</sequence>
<comment type="caution">
    <text evidence="2">The sequence shown here is derived from an EMBL/GenBank/DDBJ whole genome shotgun (WGS) entry which is preliminary data.</text>
</comment>
<dbReference type="AlphaFoldDB" id="A0AAN7Q1S0"/>
<dbReference type="SMART" id="SM00015">
    <property type="entry name" value="IQ"/>
    <property type="match status" value="2"/>
</dbReference>
<gene>
    <name evidence="2" type="ORF">RN001_006463</name>
</gene>
<feature type="compositionally biased region" description="Acidic residues" evidence="1">
    <location>
        <begin position="286"/>
        <end position="299"/>
    </location>
</feature>
<dbReference type="CDD" id="cd23767">
    <property type="entry name" value="IQCD"/>
    <property type="match status" value="1"/>
</dbReference>
<name>A0AAN7Q1S0_9COLE</name>